<accession>A0B8F4</accession>
<dbReference type="STRING" id="349307.Mthe_1197"/>
<dbReference type="InterPro" id="IPR027417">
    <property type="entry name" value="P-loop_NTPase"/>
</dbReference>
<dbReference type="KEGG" id="mtp:Mthe_1197"/>
<gene>
    <name evidence="1" type="ordered locus">Mthe_1197</name>
</gene>
<evidence type="ECO:0000313" key="2">
    <source>
        <dbReference type="Proteomes" id="UP000000674"/>
    </source>
</evidence>
<protein>
    <submittedName>
        <fullName evidence="1">ATPase associated with various cellular activities, AAA_3</fullName>
    </submittedName>
</protein>
<keyword evidence="2" id="KW-1185">Reference proteome</keyword>
<name>A0B8F4_METTP</name>
<sequence length="469" mass="53252">MFFYNADENQYRPPKHPVQIVQIPDHTFCPGRAGKPLSPSDASETIMKSSEELLSKIKSLIDALEELRLHIGVKDISIGSKRFNAQLVFCLANACLRNRAVLLYGGMGANKTTLVNILGGVFMNMSFDDVENLMVTGHPEQTEEKIIGFIDPRQWMQPTSSEIRVLWTPWARSRWKLINEINRFPAGKQNLFLEIIKKRKITYAGQVLEPGDTCYFATMNPEFSSTYPVDEALMDRISACIPAVQPDLLAGLNLAERTEEIRDLAEQLPKFSADEFDALPHAVEGIPLDFLTELCIVSLIRDFTLCERAPCFDKTQLSGRNPSHGLCSGCHYYNNPEVCCWQIDEGLSDRVRQDLRAFTKAVSFVCGISNGSRIEVLRAVAPYIIWHRVTPNRSMLERPPYYGAKRLEYISDLVQKSIDRTVNERGEMNMIFSRAVDGELTVERAIKELSEHDDPIARLDYIPMLERLR</sequence>
<proteinExistence type="predicted"/>
<dbReference type="AlphaFoldDB" id="A0B8F4"/>
<evidence type="ECO:0000313" key="1">
    <source>
        <dbReference type="EMBL" id="ABK14978.1"/>
    </source>
</evidence>
<reference evidence="1 2" key="1">
    <citation type="submission" date="2006-10" db="EMBL/GenBank/DDBJ databases">
        <title>Complete sequence of Methanosaeta thermophila PT.</title>
        <authorList>
            <consortium name="US DOE Joint Genome Institute"/>
            <person name="Copeland A."/>
            <person name="Lucas S."/>
            <person name="Lapidus A."/>
            <person name="Barry K."/>
            <person name="Detter J.C."/>
            <person name="Glavina del Rio T."/>
            <person name="Hammon N."/>
            <person name="Israni S."/>
            <person name="Pitluck S."/>
            <person name="Chain P."/>
            <person name="Malfatti S."/>
            <person name="Shin M."/>
            <person name="Vergez L."/>
            <person name="Schmutz J."/>
            <person name="Larimer F."/>
            <person name="Land M."/>
            <person name="Hauser L."/>
            <person name="Kyrpides N."/>
            <person name="Kim E."/>
            <person name="Smith K.S."/>
            <person name="Ingram-Smith C."/>
            <person name="Richardson P."/>
        </authorList>
    </citation>
    <scope>NUCLEOTIDE SEQUENCE [LARGE SCALE GENOMIC DNA]</scope>
    <source>
        <strain evidence="2">DSM 6194 / JCM 14653 / NBRC 101360 / PT</strain>
    </source>
</reference>
<dbReference type="HOGENOM" id="CLU_614939_0_0_2"/>
<dbReference type="EMBL" id="CP000477">
    <property type="protein sequence ID" value="ABK14978.1"/>
    <property type="molecule type" value="Genomic_DNA"/>
</dbReference>
<organism evidence="1 2">
    <name type="scientific">Methanothrix thermoacetophila (strain DSM 6194 / JCM 14653 / NBRC 101360 / PT)</name>
    <name type="common">Methanosaeta thermophila</name>
    <dbReference type="NCBI Taxonomy" id="349307"/>
    <lineage>
        <taxon>Archaea</taxon>
        <taxon>Methanobacteriati</taxon>
        <taxon>Methanobacteriota</taxon>
        <taxon>Stenosarchaea group</taxon>
        <taxon>Methanomicrobia</taxon>
        <taxon>Methanotrichales</taxon>
        <taxon>Methanotrichaceae</taxon>
        <taxon>Methanothrix</taxon>
    </lineage>
</organism>
<dbReference type="SUPFAM" id="SSF52540">
    <property type="entry name" value="P-loop containing nucleoside triphosphate hydrolases"/>
    <property type="match status" value="1"/>
</dbReference>
<dbReference type="Gene3D" id="3.40.50.300">
    <property type="entry name" value="P-loop containing nucleotide triphosphate hydrolases"/>
    <property type="match status" value="1"/>
</dbReference>
<dbReference type="Proteomes" id="UP000000674">
    <property type="component" value="Chromosome"/>
</dbReference>